<proteinExistence type="predicted"/>
<sequence length="139" mass="15722">MQEELFLLAALSIQKNPASMIFLMCLHQKLENLQMCKKATVALGGNYSNTKDLIMQALTKLKGLSIKEFKVSSFFQTRAISPIEQNDFFNAVCIFYTDLSPSVLFHEMAMIEKSLGKVPKPKEAPRPIDLDLLFYEILG</sequence>
<dbReference type="GO" id="GO:0003848">
    <property type="term" value="F:2-amino-4-hydroxy-6-hydroxymethyldihydropteridine diphosphokinase activity"/>
    <property type="evidence" value="ECO:0007669"/>
    <property type="project" value="UniProtKB-EC"/>
</dbReference>
<dbReference type="InterPro" id="IPR000550">
    <property type="entry name" value="Hppk"/>
</dbReference>
<dbReference type="InterPro" id="IPR035907">
    <property type="entry name" value="Hppk_sf"/>
</dbReference>
<comment type="pathway">
    <text evidence="1">Cofactor biosynthesis; tetrahydrofolate biosynthesis; 2-amino-4-hydroxy-6-hydroxymethyl-7,8-dihydropteridine diphosphate from 7,8-dihydroneopterin triphosphate: step 4/4.</text>
</comment>
<keyword evidence="7" id="KW-0289">Folate biosynthesis</keyword>
<evidence type="ECO:0000313" key="9">
    <source>
        <dbReference type="EMBL" id="PCI91432.1"/>
    </source>
</evidence>
<keyword evidence="4" id="KW-0547">Nucleotide-binding</keyword>
<dbReference type="GO" id="GO:0016301">
    <property type="term" value="F:kinase activity"/>
    <property type="evidence" value="ECO:0007669"/>
    <property type="project" value="UniProtKB-KW"/>
</dbReference>
<protein>
    <recommendedName>
        <fullName evidence="2">2-amino-4-hydroxy-6-hydroxymethyldihydropteridine diphosphokinase</fullName>
        <ecNumber evidence="2">2.7.6.3</ecNumber>
    </recommendedName>
</protein>
<evidence type="ECO:0000256" key="3">
    <source>
        <dbReference type="ARBA" id="ARBA00022679"/>
    </source>
</evidence>
<keyword evidence="5 9" id="KW-0418">Kinase</keyword>
<evidence type="ECO:0000313" key="10">
    <source>
        <dbReference type="Proteomes" id="UP000217838"/>
    </source>
</evidence>
<reference evidence="10" key="1">
    <citation type="submission" date="2017-08" db="EMBL/GenBank/DDBJ databases">
        <title>A dynamic microbial community with high functional redundancy inhabits the cold, oxic subseafloor aquifer.</title>
        <authorList>
            <person name="Tully B.J."/>
            <person name="Wheat C.G."/>
            <person name="Glazer B.T."/>
            <person name="Huber J.A."/>
        </authorList>
    </citation>
    <scope>NUCLEOTIDE SEQUENCE [LARGE SCALE GENOMIC DNA]</scope>
</reference>
<dbReference type="EC" id="2.7.6.3" evidence="2"/>
<dbReference type="SUPFAM" id="SSF55083">
    <property type="entry name" value="6-hydroxymethyl-7,8-dihydropterin pyrophosphokinase, HPPK"/>
    <property type="match status" value="1"/>
</dbReference>
<dbReference type="PANTHER" id="PTHR43071">
    <property type="entry name" value="2-AMINO-4-HYDROXY-6-HYDROXYMETHYLDIHYDROPTERIDINE PYROPHOSPHOKINASE"/>
    <property type="match status" value="1"/>
</dbReference>
<dbReference type="EMBL" id="NVUU01000134">
    <property type="protein sequence ID" value="PCI91432.1"/>
    <property type="molecule type" value="Genomic_DNA"/>
</dbReference>
<dbReference type="AlphaFoldDB" id="A0A2A4Y911"/>
<dbReference type="PANTHER" id="PTHR43071:SF1">
    <property type="entry name" value="2-AMINO-4-HYDROXY-6-HYDROXYMETHYLDIHYDROPTERIDINE PYROPHOSPHOKINASE"/>
    <property type="match status" value="1"/>
</dbReference>
<accession>A0A2A4Y911</accession>
<organism evidence="9 10">
    <name type="scientific">Aerophobetes bacterium</name>
    <dbReference type="NCBI Taxonomy" id="2030807"/>
    <lineage>
        <taxon>Bacteria</taxon>
        <taxon>Candidatus Aerophobota</taxon>
    </lineage>
</organism>
<evidence type="ECO:0000256" key="5">
    <source>
        <dbReference type="ARBA" id="ARBA00022777"/>
    </source>
</evidence>
<dbReference type="Pfam" id="PF01288">
    <property type="entry name" value="HPPK"/>
    <property type="match status" value="1"/>
</dbReference>
<evidence type="ECO:0000256" key="7">
    <source>
        <dbReference type="ARBA" id="ARBA00022909"/>
    </source>
</evidence>
<evidence type="ECO:0000256" key="4">
    <source>
        <dbReference type="ARBA" id="ARBA00022741"/>
    </source>
</evidence>
<dbReference type="GO" id="GO:0046654">
    <property type="term" value="P:tetrahydrofolate biosynthetic process"/>
    <property type="evidence" value="ECO:0007669"/>
    <property type="project" value="UniProtKB-UniPathway"/>
</dbReference>
<gene>
    <name evidence="9" type="primary">folK</name>
    <name evidence="9" type="ORF">COB11_08420</name>
</gene>
<evidence type="ECO:0000256" key="6">
    <source>
        <dbReference type="ARBA" id="ARBA00022840"/>
    </source>
</evidence>
<dbReference type="PROSITE" id="PS00794">
    <property type="entry name" value="HPPK"/>
    <property type="match status" value="1"/>
</dbReference>
<feature type="domain" description="7,8-dihydro-6-hydroxymethylpterin-pyrophosphokinase" evidence="8">
    <location>
        <begin position="122"/>
        <end position="133"/>
    </location>
</feature>
<evidence type="ECO:0000259" key="8">
    <source>
        <dbReference type="PROSITE" id="PS00794"/>
    </source>
</evidence>
<comment type="caution">
    <text evidence="9">The sequence shown here is derived from an EMBL/GenBank/DDBJ whole genome shotgun (WGS) entry which is preliminary data.</text>
</comment>
<dbReference type="GO" id="GO:0005524">
    <property type="term" value="F:ATP binding"/>
    <property type="evidence" value="ECO:0007669"/>
    <property type="project" value="UniProtKB-KW"/>
</dbReference>
<dbReference type="NCBIfam" id="TIGR01498">
    <property type="entry name" value="folK"/>
    <property type="match status" value="1"/>
</dbReference>
<evidence type="ECO:0000256" key="1">
    <source>
        <dbReference type="ARBA" id="ARBA00005051"/>
    </source>
</evidence>
<dbReference type="Proteomes" id="UP000217838">
    <property type="component" value="Unassembled WGS sequence"/>
</dbReference>
<keyword evidence="6" id="KW-0067">ATP-binding</keyword>
<name>A0A2A4Y911_UNCAE</name>
<keyword evidence="3" id="KW-0808">Transferase</keyword>
<dbReference type="UniPathway" id="UPA00077">
    <property type="reaction ID" value="UER00155"/>
</dbReference>
<dbReference type="Gene3D" id="3.30.70.560">
    <property type="entry name" value="7,8-Dihydro-6-hydroxymethylpterin-pyrophosphokinase HPPK"/>
    <property type="match status" value="1"/>
</dbReference>
<dbReference type="GO" id="GO:0046656">
    <property type="term" value="P:folic acid biosynthetic process"/>
    <property type="evidence" value="ECO:0007669"/>
    <property type="project" value="UniProtKB-KW"/>
</dbReference>
<evidence type="ECO:0000256" key="2">
    <source>
        <dbReference type="ARBA" id="ARBA00013253"/>
    </source>
</evidence>